<dbReference type="SUPFAM" id="SSF82689">
    <property type="entry name" value="Mechanosensitive channel protein MscS (YggB), C-terminal domain"/>
    <property type="match status" value="1"/>
</dbReference>
<feature type="non-terminal residue" evidence="2">
    <location>
        <position position="1"/>
    </location>
</feature>
<organism evidence="2">
    <name type="scientific">marine sediment metagenome</name>
    <dbReference type="NCBI Taxonomy" id="412755"/>
    <lineage>
        <taxon>unclassified sequences</taxon>
        <taxon>metagenomes</taxon>
        <taxon>ecological metagenomes</taxon>
    </lineage>
</organism>
<dbReference type="Gene3D" id="3.30.70.100">
    <property type="match status" value="1"/>
</dbReference>
<dbReference type="AlphaFoldDB" id="X0Z9S4"/>
<sequence>NKKTAITIPVKAGYNSAPTEVFAALCEAAADVPSVLERPAPEAHLLEHGDLGTTYRVKFWISDFANKYQRKAGDEIAQHSL</sequence>
<comment type="caution">
    <text evidence="2">The sequence shown here is derived from an EMBL/GenBank/DDBJ whole genome shotgun (WGS) entry which is preliminary data.</text>
</comment>
<dbReference type="Pfam" id="PF21082">
    <property type="entry name" value="MS_channel_3rd"/>
    <property type="match status" value="1"/>
</dbReference>
<name>X0Z9S4_9ZZZZ</name>
<dbReference type="InterPro" id="IPR049278">
    <property type="entry name" value="MS_channel_C"/>
</dbReference>
<dbReference type="EMBL" id="BART01001291">
    <property type="protein sequence ID" value="GAG66135.1"/>
    <property type="molecule type" value="Genomic_DNA"/>
</dbReference>
<feature type="domain" description="Mechanosensitive ion channel MscS C-terminal" evidence="1">
    <location>
        <begin position="7"/>
        <end position="68"/>
    </location>
</feature>
<reference evidence="2" key="1">
    <citation type="journal article" date="2014" name="Front. Microbiol.">
        <title>High frequency of phylogenetically diverse reductive dehalogenase-homologous genes in deep subseafloor sedimentary metagenomes.</title>
        <authorList>
            <person name="Kawai M."/>
            <person name="Futagami T."/>
            <person name="Toyoda A."/>
            <person name="Takaki Y."/>
            <person name="Nishi S."/>
            <person name="Hori S."/>
            <person name="Arai W."/>
            <person name="Tsubouchi T."/>
            <person name="Morono Y."/>
            <person name="Uchiyama I."/>
            <person name="Ito T."/>
            <person name="Fujiyama A."/>
            <person name="Inagaki F."/>
            <person name="Takami H."/>
        </authorList>
    </citation>
    <scope>NUCLEOTIDE SEQUENCE</scope>
    <source>
        <strain evidence="2">Expedition CK06-06</strain>
    </source>
</reference>
<proteinExistence type="predicted"/>
<dbReference type="InterPro" id="IPR011066">
    <property type="entry name" value="MscS_channel_C_sf"/>
</dbReference>
<gene>
    <name evidence="2" type="ORF">S01H4_04717</name>
</gene>
<protein>
    <recommendedName>
        <fullName evidence="1">Mechanosensitive ion channel MscS C-terminal domain-containing protein</fullName>
    </recommendedName>
</protein>
<evidence type="ECO:0000259" key="1">
    <source>
        <dbReference type="Pfam" id="PF21082"/>
    </source>
</evidence>
<evidence type="ECO:0000313" key="2">
    <source>
        <dbReference type="EMBL" id="GAG66135.1"/>
    </source>
</evidence>
<accession>X0Z9S4</accession>
<dbReference type="GO" id="GO:0016020">
    <property type="term" value="C:membrane"/>
    <property type="evidence" value="ECO:0007669"/>
    <property type="project" value="InterPro"/>
</dbReference>